<reference evidence="13" key="1">
    <citation type="submission" date="2022-02" db="EMBL/GenBank/DDBJ databases">
        <authorList>
            <person name="Wang L."/>
        </authorList>
    </citation>
    <scope>NUCLEOTIDE SEQUENCE</scope>
</reference>
<proteinExistence type="evidence at transcript level"/>
<dbReference type="GO" id="GO:0005615">
    <property type="term" value="C:extracellular space"/>
    <property type="evidence" value="ECO:0007669"/>
    <property type="project" value="UniProtKB-KW"/>
</dbReference>
<dbReference type="GO" id="GO:1901222">
    <property type="term" value="P:regulation of non-canonical NF-kappaB signal transduction"/>
    <property type="evidence" value="ECO:0007669"/>
    <property type="project" value="TreeGrafter"/>
</dbReference>
<comment type="subcellular location">
    <subcellularLocation>
        <location evidence="2">Cytoplasm</location>
        <location evidence="2">Cytosol</location>
    </subcellularLocation>
    <subcellularLocation>
        <location evidence="1">Lysosome</location>
    </subcellularLocation>
    <subcellularLocation>
        <location evidence="3">Secreted</location>
        <location evidence="3">Extracellular exosome</location>
    </subcellularLocation>
</comment>
<evidence type="ECO:0000256" key="7">
    <source>
        <dbReference type="ARBA" id="ARBA00022514"/>
    </source>
</evidence>
<accession>A0A9E8Z101</accession>
<evidence type="ECO:0000256" key="11">
    <source>
        <dbReference type="ARBA" id="ARBA00023228"/>
    </source>
</evidence>
<evidence type="ECO:0000256" key="5">
    <source>
        <dbReference type="ARBA" id="ARBA00014702"/>
    </source>
</evidence>
<evidence type="ECO:0000256" key="10">
    <source>
        <dbReference type="ARBA" id="ARBA00023198"/>
    </source>
</evidence>
<dbReference type="GO" id="GO:0071222">
    <property type="term" value="P:cellular response to lipopolysaccharide"/>
    <property type="evidence" value="ECO:0007669"/>
    <property type="project" value="TreeGrafter"/>
</dbReference>
<dbReference type="GO" id="GO:0006955">
    <property type="term" value="P:immune response"/>
    <property type="evidence" value="ECO:0007669"/>
    <property type="project" value="InterPro"/>
</dbReference>
<dbReference type="GO" id="GO:0001660">
    <property type="term" value="P:fever generation"/>
    <property type="evidence" value="ECO:0007669"/>
    <property type="project" value="UniProtKB-KW"/>
</dbReference>
<evidence type="ECO:0000256" key="12">
    <source>
        <dbReference type="ARBA" id="ARBA00023246"/>
    </source>
</evidence>
<dbReference type="PRINTS" id="PR01359">
    <property type="entry name" value="INTRLEUKIN1B"/>
</dbReference>
<organism evidence="13">
    <name type="scientific">Seriola lalandi</name>
    <name type="common">Yellowtail amberjack</name>
    <dbReference type="NCBI Taxonomy" id="302047"/>
    <lineage>
        <taxon>Eukaryota</taxon>
        <taxon>Metazoa</taxon>
        <taxon>Chordata</taxon>
        <taxon>Craniata</taxon>
        <taxon>Vertebrata</taxon>
        <taxon>Euteleostomi</taxon>
        <taxon>Actinopterygii</taxon>
        <taxon>Neopterygii</taxon>
        <taxon>Teleostei</taxon>
        <taxon>Neoteleostei</taxon>
        <taxon>Acanthomorphata</taxon>
        <taxon>Carangaria</taxon>
        <taxon>Carangiformes</taxon>
        <taxon>Carangidae</taxon>
        <taxon>Seriola</taxon>
    </lineage>
</organism>
<evidence type="ECO:0000256" key="9">
    <source>
        <dbReference type="ARBA" id="ARBA00022620"/>
    </source>
</evidence>
<dbReference type="PANTHER" id="PTHR10078">
    <property type="entry name" value="INTERLEUKIN-1 FAMILY MEMBER"/>
    <property type="match status" value="1"/>
</dbReference>
<evidence type="ECO:0000313" key="13">
    <source>
        <dbReference type="EMBL" id="WAK99684.1"/>
    </source>
</evidence>
<dbReference type="GO" id="GO:0051781">
    <property type="term" value="P:positive regulation of cell division"/>
    <property type="evidence" value="ECO:0007669"/>
    <property type="project" value="UniProtKB-KW"/>
</dbReference>
<dbReference type="SUPFAM" id="SSF50353">
    <property type="entry name" value="Cytokine"/>
    <property type="match status" value="1"/>
</dbReference>
<dbReference type="PANTHER" id="PTHR10078:SF30">
    <property type="entry name" value="INTERLEUKIN-1 BETA"/>
    <property type="match status" value="1"/>
</dbReference>
<evidence type="ECO:0000256" key="6">
    <source>
        <dbReference type="ARBA" id="ARBA00022490"/>
    </source>
</evidence>
<protein>
    <recommendedName>
        <fullName evidence="5">Interleukin-1 beta</fullName>
    </recommendedName>
</protein>
<name>A0A9E8Z101_SERLL</name>
<evidence type="ECO:0000256" key="4">
    <source>
        <dbReference type="ARBA" id="ARBA00010448"/>
    </source>
</evidence>
<keyword evidence="9" id="KW-0666">Pyrogen</keyword>
<sequence>MGVYIRTMCDFDLAQALDSPLGFDDTGPESRCFDMTDVKKEIINLDTGLNLEISCNPKTMKSVATLVMAVNRMKKSPTRSSWELRGDELCSVIMDSLVDETVVKTVADATTGQRSIKFVRARSEECTLSDTQKKDIICTPGDLKLQAVTLKGGYADRKVNFKLVKYISIGAGQTFVLSIKNDHSHKFYLSCVKNSNNAELHLEECSEDDIRNDMDRFLFEKKLSGKSQTSFESVKHRGWFISTSESENQPVELCQIDSAQRVTSFNVSSKKPLIG</sequence>
<keyword evidence="8" id="KW-0964">Secreted</keyword>
<dbReference type="GO" id="GO:0005764">
    <property type="term" value="C:lysosome"/>
    <property type="evidence" value="ECO:0007669"/>
    <property type="project" value="UniProtKB-SubCell"/>
</dbReference>
<dbReference type="PRINTS" id="PR01357">
    <property type="entry name" value="INTRLEUKN1AB"/>
</dbReference>
<keyword evidence="12" id="KW-0497">Mitogen</keyword>
<evidence type="ECO:0000256" key="2">
    <source>
        <dbReference type="ARBA" id="ARBA00004514"/>
    </source>
</evidence>
<dbReference type="Gene3D" id="2.80.10.50">
    <property type="match status" value="1"/>
</dbReference>
<comment type="similarity">
    <text evidence="4">Belongs to the IL-1 family.</text>
</comment>
<dbReference type="GO" id="GO:0005829">
    <property type="term" value="C:cytosol"/>
    <property type="evidence" value="ECO:0007669"/>
    <property type="project" value="UniProtKB-SubCell"/>
</dbReference>
<dbReference type="SMART" id="SM00125">
    <property type="entry name" value="IL1"/>
    <property type="match status" value="1"/>
</dbReference>
<dbReference type="EMBL" id="OM721593">
    <property type="protein sequence ID" value="WAK99684.1"/>
    <property type="molecule type" value="mRNA"/>
</dbReference>
<dbReference type="Pfam" id="PF00340">
    <property type="entry name" value="IL1"/>
    <property type="match status" value="1"/>
</dbReference>
<dbReference type="GO" id="GO:0042119">
    <property type="term" value="P:neutrophil activation"/>
    <property type="evidence" value="ECO:0007669"/>
    <property type="project" value="TreeGrafter"/>
</dbReference>
<keyword evidence="6" id="KW-0963">Cytoplasm</keyword>
<keyword evidence="11" id="KW-0458">Lysosome</keyword>
<dbReference type="GO" id="GO:0019221">
    <property type="term" value="P:cytokine-mediated signaling pathway"/>
    <property type="evidence" value="ECO:0007669"/>
    <property type="project" value="TreeGrafter"/>
</dbReference>
<keyword evidence="7" id="KW-0202">Cytokine</keyword>
<dbReference type="InterPro" id="IPR008996">
    <property type="entry name" value="IL1/FGF"/>
</dbReference>
<dbReference type="GO" id="GO:0010628">
    <property type="term" value="P:positive regulation of gene expression"/>
    <property type="evidence" value="ECO:0007669"/>
    <property type="project" value="TreeGrafter"/>
</dbReference>
<dbReference type="AlphaFoldDB" id="A0A9E8Z101"/>
<evidence type="ECO:0000256" key="3">
    <source>
        <dbReference type="ARBA" id="ARBA00004550"/>
    </source>
</evidence>
<keyword evidence="10" id="KW-0395">Inflammatory response</keyword>
<dbReference type="GO" id="GO:0005125">
    <property type="term" value="F:cytokine activity"/>
    <property type="evidence" value="ECO:0007669"/>
    <property type="project" value="UniProtKB-KW"/>
</dbReference>
<evidence type="ECO:0000256" key="1">
    <source>
        <dbReference type="ARBA" id="ARBA00004371"/>
    </source>
</evidence>
<dbReference type="GO" id="GO:0048246">
    <property type="term" value="P:macrophage chemotaxis"/>
    <property type="evidence" value="ECO:0007669"/>
    <property type="project" value="TreeGrafter"/>
</dbReference>
<dbReference type="InterPro" id="IPR000975">
    <property type="entry name" value="IL-1_fam"/>
</dbReference>
<evidence type="ECO:0000256" key="8">
    <source>
        <dbReference type="ARBA" id="ARBA00022525"/>
    </source>
</evidence>